<comment type="caution">
    <text evidence="1">The sequence shown here is derived from an EMBL/GenBank/DDBJ whole genome shotgun (WGS) entry which is preliminary data.</text>
</comment>
<reference evidence="1 2" key="1">
    <citation type="submission" date="2024-08" db="EMBL/GenBank/DDBJ databases">
        <authorList>
            <person name="Arias E."/>
        </authorList>
    </citation>
    <scope>NUCLEOTIDE SEQUENCE [LARGE SCALE GENOMIC DNA]</scope>
    <source>
        <strain evidence="1 2">FAM 25317</strain>
    </source>
</reference>
<dbReference type="Proteomes" id="UP001625389">
    <property type="component" value="Unassembled WGS sequence"/>
</dbReference>
<organism evidence="1 2">
    <name type="scientific">Loigolactobacillus zhaoyuanensis</name>
    <dbReference type="NCBI Taxonomy" id="2486017"/>
    <lineage>
        <taxon>Bacteria</taxon>
        <taxon>Bacillati</taxon>
        <taxon>Bacillota</taxon>
        <taxon>Bacilli</taxon>
        <taxon>Lactobacillales</taxon>
        <taxon>Lactobacillaceae</taxon>
        <taxon>Loigolactobacillus</taxon>
    </lineage>
</organism>
<evidence type="ECO:0000313" key="2">
    <source>
        <dbReference type="Proteomes" id="UP001625389"/>
    </source>
</evidence>
<accession>A0ABW8UE73</accession>
<dbReference type="EMBL" id="JBGQPK010000063">
    <property type="protein sequence ID" value="MFL2030146.1"/>
    <property type="molecule type" value="Genomic_DNA"/>
</dbReference>
<proteinExistence type="predicted"/>
<keyword evidence="2" id="KW-1185">Reference proteome</keyword>
<gene>
    <name evidence="1" type="ORF">ACEN34_11050</name>
</gene>
<protein>
    <submittedName>
        <fullName evidence="1">Uncharacterized protein</fullName>
    </submittedName>
</protein>
<sequence length="284" mass="32750">MDYFLNGILSTENTAIEQNMLRRLALFPQLDRSAKIVLCAYSANSAAYVQQQQLSSQVISCFDWLQEAADYRGKALRRDDLTLLDNYQRSNVKDGYLYLAGTHLLARGQVNRHGEITRVTYYDAAEKQLEIDQYDSRGFLSRQQFFDEQQRLVGVHYLNPAGQLCLAVSYVEKKPVLYRLVRRQQLFTSQKDLLQYCLSQLLPAAEVVVAERREYDSLLAAIECQLRVVRLYNAAYQGDEAVADLFLARRSAQLTNEKTILLDEYAQHTDLKAQWQQIITKNIN</sequence>
<dbReference type="RefSeq" id="WP_125549203.1">
    <property type="nucleotide sequence ID" value="NZ_JBGQPK010000063.1"/>
</dbReference>
<evidence type="ECO:0000313" key="1">
    <source>
        <dbReference type="EMBL" id="MFL2030146.1"/>
    </source>
</evidence>
<name>A0ABW8UE73_9LACO</name>